<dbReference type="Proteomes" id="UP001366166">
    <property type="component" value="Chromosome"/>
</dbReference>
<sequence>MITIEKVGNPKDVWVTCPGCKQLYYIDRLFYEPQYDKIPLHCPFCHLEFAKEDSPMTWGE</sequence>
<dbReference type="KEGG" id="dmp:FAK_06490"/>
<evidence type="ECO:0000313" key="1">
    <source>
        <dbReference type="EMBL" id="BEQ13583.1"/>
    </source>
</evidence>
<dbReference type="AlphaFoldDB" id="A0AAU9E8Y1"/>
<keyword evidence="2" id="KW-1185">Reference proteome</keyword>
<gene>
    <name evidence="1" type="ORF">FAK_06490</name>
</gene>
<name>A0AAU9E8Y1_9BACT</name>
<accession>A0AAU9E8Y1</accession>
<reference evidence="2" key="1">
    <citation type="journal article" date="2023" name="Arch. Microbiol.">
        <title>Desulfoferula mesophilus gen. nov. sp. nov., a mesophilic sulfate-reducing bacterium isolated from a brackish lake sediment.</title>
        <authorList>
            <person name="Watanabe T."/>
            <person name="Yabe T."/>
            <person name="Tsuji J.M."/>
            <person name="Fukui M."/>
        </authorList>
    </citation>
    <scope>NUCLEOTIDE SEQUENCE [LARGE SCALE GENOMIC DNA]</scope>
    <source>
        <strain evidence="2">12FAK</strain>
    </source>
</reference>
<proteinExistence type="predicted"/>
<organism evidence="1 2">
    <name type="scientific">Desulfoferula mesophila</name>
    <dbReference type="NCBI Taxonomy" id="3058419"/>
    <lineage>
        <taxon>Bacteria</taxon>
        <taxon>Pseudomonadati</taxon>
        <taxon>Thermodesulfobacteriota</taxon>
        <taxon>Desulfarculia</taxon>
        <taxon>Desulfarculales</taxon>
        <taxon>Desulfarculaceae</taxon>
        <taxon>Desulfoferula</taxon>
    </lineage>
</organism>
<dbReference type="EMBL" id="AP028679">
    <property type="protein sequence ID" value="BEQ13583.1"/>
    <property type="molecule type" value="Genomic_DNA"/>
</dbReference>
<evidence type="ECO:0000313" key="2">
    <source>
        <dbReference type="Proteomes" id="UP001366166"/>
    </source>
</evidence>
<dbReference type="RefSeq" id="WP_338605329.1">
    <property type="nucleotide sequence ID" value="NZ_AP028679.1"/>
</dbReference>
<protein>
    <submittedName>
        <fullName evidence="1">Uncharacterized protein</fullName>
    </submittedName>
</protein>